<dbReference type="STRING" id="1216932.CM240_1902"/>
<proteinExistence type="inferred from homology"/>
<evidence type="ECO:0000313" key="4">
    <source>
        <dbReference type="Proteomes" id="UP000019426"/>
    </source>
</evidence>
<keyword evidence="2" id="KW-0067">ATP-binding</keyword>
<keyword evidence="1 2" id="KW-0819">tRNA processing</keyword>
<dbReference type="Pfam" id="PF05636">
    <property type="entry name" value="HIGH_NTase1"/>
    <property type="match status" value="1"/>
</dbReference>
<dbReference type="EMBL" id="HG917868">
    <property type="protein sequence ID" value="CDM69060.1"/>
    <property type="molecule type" value="Genomic_DNA"/>
</dbReference>
<keyword evidence="2" id="KW-0547">Nucleotide-binding</keyword>
<dbReference type="PATRIC" id="fig|1216932.3.peg.1901"/>
<dbReference type="GO" id="GO:0006400">
    <property type="term" value="P:tRNA modification"/>
    <property type="evidence" value="ECO:0007669"/>
    <property type="project" value="UniProtKB-UniRule"/>
</dbReference>
<dbReference type="AlphaFoldDB" id="W6SHA0"/>
<dbReference type="PANTHER" id="PTHR37825:SF1">
    <property type="entry name" value="TRNA(MET) CYTIDINE ACETATE LIGASE"/>
    <property type="match status" value="1"/>
</dbReference>
<reference evidence="3 4" key="1">
    <citation type="submission" date="2013-11" db="EMBL/GenBank/DDBJ databases">
        <title>Complete genome sequence of Clostridum sp. M2/40.</title>
        <authorList>
            <person name="Wibberg D."/>
            <person name="Puehler A."/>
            <person name="Schlueter A."/>
        </authorList>
    </citation>
    <scope>NUCLEOTIDE SEQUENCE [LARGE SCALE GENOMIC DNA]</scope>
    <source>
        <strain evidence="4">M2/40</strain>
    </source>
</reference>
<protein>
    <recommendedName>
        <fullName evidence="2">tRNA(Met) cytidine acetate ligase</fullName>
        <ecNumber evidence="2">6.3.4.-</ecNumber>
    </recommendedName>
</protein>
<dbReference type="NCBIfam" id="NF010191">
    <property type="entry name" value="PRK13670.1"/>
    <property type="match status" value="1"/>
</dbReference>
<dbReference type="GO" id="GO:0005524">
    <property type="term" value="F:ATP binding"/>
    <property type="evidence" value="ECO:0007669"/>
    <property type="project" value="UniProtKB-KW"/>
</dbReference>
<keyword evidence="2" id="KW-0820">tRNA-binding</keyword>
<feature type="binding site" evidence="2">
    <location>
        <position position="190"/>
    </location>
    <ligand>
        <name>ATP</name>
        <dbReference type="ChEBI" id="CHEBI:30616"/>
    </ligand>
</feature>
<accession>W6SHA0</accession>
<comment type="subcellular location">
    <subcellularLocation>
        <location evidence="2">Cytoplasm</location>
    </subcellularLocation>
</comment>
<dbReference type="EC" id="6.3.4.-" evidence="2"/>
<dbReference type="InterPro" id="IPR014729">
    <property type="entry name" value="Rossmann-like_a/b/a_fold"/>
</dbReference>
<dbReference type="KEGG" id="clt:CM240_1902"/>
<evidence type="ECO:0000256" key="1">
    <source>
        <dbReference type="ARBA" id="ARBA00022694"/>
    </source>
</evidence>
<dbReference type="Gene3D" id="3.40.50.620">
    <property type="entry name" value="HUPs"/>
    <property type="match status" value="1"/>
</dbReference>
<comment type="catalytic activity">
    <reaction evidence="2">
        <text>cytidine(34) in elongator tRNA(Met) + acetate + ATP = N(4)-acetylcytidine(34) in elongator tRNA(Met) + AMP + diphosphate</text>
        <dbReference type="Rhea" id="RHEA:58144"/>
        <dbReference type="Rhea" id="RHEA-COMP:10693"/>
        <dbReference type="Rhea" id="RHEA-COMP:10694"/>
        <dbReference type="ChEBI" id="CHEBI:30089"/>
        <dbReference type="ChEBI" id="CHEBI:30616"/>
        <dbReference type="ChEBI" id="CHEBI:33019"/>
        <dbReference type="ChEBI" id="CHEBI:74900"/>
        <dbReference type="ChEBI" id="CHEBI:82748"/>
        <dbReference type="ChEBI" id="CHEBI:456215"/>
    </reaction>
</comment>
<dbReference type="GO" id="GO:0005737">
    <property type="term" value="C:cytoplasm"/>
    <property type="evidence" value="ECO:0007669"/>
    <property type="project" value="UniProtKB-SubCell"/>
</dbReference>
<dbReference type="GO" id="GO:0000049">
    <property type="term" value="F:tRNA binding"/>
    <property type="evidence" value="ECO:0007669"/>
    <property type="project" value="UniProtKB-KW"/>
</dbReference>
<sequence length="408" mass="45564">MNLCGIIAEYNPMHLGHVYHIEETKKKTNCDGIVCILSGNFVQRGLPSILDKWTRAKIAIESGVDLVIELPAVFAVSSAEHFAFGGVSLLNNLNVIDYISFGSEEGNLLLIDRISDLLIKEPLEYKNLLKENLNSGLSYPVARMESIKTFLNLSANEISILNQSNNILSLEYLKAIKTLNSKIEPTTIKRLGASYNSTEVSSSFPSASGVRAFLKDGGNINTLNDKLPKSSILETGKNLDNLVFPSDMFPYIKYKLLTNSESISRIYDVSEGIDNKILKEIINSNSLEELLMNIKSKRYAYTRLSRILCKLFIGLENFDVQSIVKKPVEYARILGLNSTGAEIIKEIKKKSDIEIITKFPRKYSNPSLEIDLLATKAYSMLNKNIDPMDDYKKGPYVSAQLSVHSSQL</sequence>
<organism evidence="3 4">
    <name type="scientific">Clostridium bornimense</name>
    <dbReference type="NCBI Taxonomy" id="1216932"/>
    <lineage>
        <taxon>Bacteria</taxon>
        <taxon>Bacillati</taxon>
        <taxon>Bacillota</taxon>
        <taxon>Clostridia</taxon>
        <taxon>Eubacteriales</taxon>
        <taxon>Clostridiaceae</taxon>
        <taxon>Clostridium</taxon>
    </lineage>
</organism>
<dbReference type="InterPro" id="IPR008513">
    <property type="entry name" value="tRNA(Met)_cyd_acetate_ligase"/>
</dbReference>
<dbReference type="HAMAP" id="MF_01539">
    <property type="entry name" value="TmcAL"/>
    <property type="match status" value="1"/>
</dbReference>
<dbReference type="GO" id="GO:0016879">
    <property type="term" value="F:ligase activity, forming carbon-nitrogen bonds"/>
    <property type="evidence" value="ECO:0007669"/>
    <property type="project" value="UniProtKB-UniRule"/>
</dbReference>
<dbReference type="eggNOG" id="COG1323">
    <property type="taxonomic scope" value="Bacteria"/>
</dbReference>
<evidence type="ECO:0000313" key="3">
    <source>
        <dbReference type="EMBL" id="CDM69060.1"/>
    </source>
</evidence>
<keyword evidence="2" id="KW-0436">Ligase</keyword>
<dbReference type="RefSeq" id="WP_051483787.1">
    <property type="nucleotide sequence ID" value="NZ_HG917868.1"/>
</dbReference>
<dbReference type="OrthoDB" id="9769796at2"/>
<feature type="binding site" evidence="2">
    <location>
        <begin position="7"/>
        <end position="20"/>
    </location>
    <ligand>
        <name>ATP</name>
        <dbReference type="ChEBI" id="CHEBI:30616"/>
    </ligand>
</feature>
<keyword evidence="2" id="KW-0963">Cytoplasm</keyword>
<dbReference type="SUPFAM" id="SSF52374">
    <property type="entry name" value="Nucleotidylyl transferase"/>
    <property type="match status" value="1"/>
</dbReference>
<feature type="binding site" evidence="2">
    <location>
        <position position="165"/>
    </location>
    <ligand>
        <name>ATP</name>
        <dbReference type="ChEBI" id="CHEBI:30616"/>
    </ligand>
</feature>
<feature type="binding site" evidence="2">
    <location>
        <position position="102"/>
    </location>
    <ligand>
        <name>ATP</name>
        <dbReference type="ChEBI" id="CHEBI:30616"/>
    </ligand>
</feature>
<keyword evidence="4" id="KW-1185">Reference proteome</keyword>
<comment type="function">
    <text evidence="2">Catalyzes the formation of N(4)-acetylcytidine (ac(4)C) at the wobble position of elongator tRNA(Met), using acetate and ATP as substrates. First activates an acetate ion to form acetyladenylate (Ac-AMP) and then transfers the acetyl group to tRNA to form ac(4)C34.</text>
</comment>
<comment type="similarity">
    <text evidence="2">Belongs to the TmcAL family.</text>
</comment>
<comment type="caution">
    <text evidence="2">Lacks conserved residue(s) required for the propagation of feature annotation.</text>
</comment>
<evidence type="ECO:0000256" key="2">
    <source>
        <dbReference type="HAMAP-Rule" id="MF_01539"/>
    </source>
</evidence>
<name>W6SHA0_9CLOT</name>
<gene>
    <name evidence="2" type="primary">tmcAL</name>
    <name evidence="3" type="ORF">CM240_1902</name>
</gene>
<dbReference type="PANTHER" id="PTHR37825">
    <property type="entry name" value="TRNA(MET) CYTIDINE ACETATE LIGASE"/>
    <property type="match status" value="1"/>
</dbReference>
<dbReference type="Proteomes" id="UP000019426">
    <property type="component" value="Chromosome M2/40_rep1"/>
</dbReference>
<keyword evidence="2" id="KW-0694">RNA-binding</keyword>
<dbReference type="HOGENOM" id="CLU_038915_0_1_9"/>